<protein>
    <submittedName>
        <fullName evidence="1">Botryococcus squalene synthase</fullName>
    </submittedName>
</protein>
<dbReference type="GO" id="GO:0051996">
    <property type="term" value="F:squalene synthase [NAD(P)H] activity"/>
    <property type="evidence" value="ECO:0007669"/>
    <property type="project" value="InterPro"/>
</dbReference>
<evidence type="ECO:0000313" key="1">
    <source>
        <dbReference type="EMBL" id="OXA48930.1"/>
    </source>
</evidence>
<dbReference type="Gene3D" id="1.10.600.10">
    <property type="entry name" value="Farnesyl Diphosphate Synthase"/>
    <property type="match status" value="2"/>
</dbReference>
<dbReference type="InterPro" id="IPR008949">
    <property type="entry name" value="Isoprenoid_synthase_dom_sf"/>
</dbReference>
<dbReference type="PANTHER" id="PTHR11626:SF2">
    <property type="entry name" value="SQUALENE SYNTHASE"/>
    <property type="match status" value="1"/>
</dbReference>
<sequence length="350" mass="40062">MSKYVSHPGEIIPITKLIVKQAKLKNRLENNSPEWEWCFDLLRKTSRSFYFVILGIHPDFVRPIAVFYLIARALDSIVGANPNEIRLLQEYGNLAKCYNSLKPVEQRVITDSIKEMGFGMNEFLDQDIISLAQYDKYCYYVAGLVGINTIELTIATKVCAPFSIPEEAKRSGCNSARLLLQKINIIRDIREDLLQIPQPRIFWPKEVWSKYAEKLDDFLLPGNKQAAINCCNELILNAIPHVFDGISLYPNVSELTCRNMIGISFTMAVAMLGLCYNNEKVFTSAVKLKKGETAWIYDNCTDIASFMRLVKYYSCKLKVKMEANKEKRMELIKKCIKKCDELIRAHGIGK</sequence>
<dbReference type="OMA" id="CCNELIL"/>
<gene>
    <name evidence="1" type="ORF">Fcan01_16558</name>
</gene>
<dbReference type="Pfam" id="PF00494">
    <property type="entry name" value="SQS_PSY"/>
    <property type="match status" value="1"/>
</dbReference>
<dbReference type="GO" id="GO:0045338">
    <property type="term" value="P:farnesyl diphosphate metabolic process"/>
    <property type="evidence" value="ECO:0007669"/>
    <property type="project" value="InterPro"/>
</dbReference>
<comment type="caution">
    <text evidence="1">The sequence shown here is derived from an EMBL/GenBank/DDBJ whole genome shotgun (WGS) entry which is preliminary data.</text>
</comment>
<dbReference type="STRING" id="158441.A0A226DV35"/>
<dbReference type="OrthoDB" id="8247876at2759"/>
<dbReference type="AlphaFoldDB" id="A0A226DV35"/>
<keyword evidence="2" id="KW-1185">Reference proteome</keyword>
<dbReference type="SUPFAM" id="SSF48576">
    <property type="entry name" value="Terpenoid synthases"/>
    <property type="match status" value="1"/>
</dbReference>
<reference evidence="1 2" key="1">
    <citation type="submission" date="2015-12" db="EMBL/GenBank/DDBJ databases">
        <title>The genome of Folsomia candida.</title>
        <authorList>
            <person name="Faddeeva A."/>
            <person name="Derks M.F."/>
            <person name="Anvar Y."/>
            <person name="Smit S."/>
            <person name="Van Straalen N."/>
            <person name="Roelofs D."/>
        </authorList>
    </citation>
    <scope>NUCLEOTIDE SEQUENCE [LARGE SCALE GENOMIC DNA]</scope>
    <source>
        <strain evidence="1 2">VU population</strain>
        <tissue evidence="1">Whole body</tissue>
    </source>
</reference>
<dbReference type="InterPro" id="IPR002060">
    <property type="entry name" value="Squ/phyt_synthse"/>
</dbReference>
<dbReference type="InterPro" id="IPR044844">
    <property type="entry name" value="Trans_IPPS_euk-type"/>
</dbReference>
<organism evidence="1 2">
    <name type="scientific">Folsomia candida</name>
    <name type="common">Springtail</name>
    <dbReference type="NCBI Taxonomy" id="158441"/>
    <lineage>
        <taxon>Eukaryota</taxon>
        <taxon>Metazoa</taxon>
        <taxon>Ecdysozoa</taxon>
        <taxon>Arthropoda</taxon>
        <taxon>Hexapoda</taxon>
        <taxon>Collembola</taxon>
        <taxon>Entomobryomorpha</taxon>
        <taxon>Isotomoidea</taxon>
        <taxon>Isotomidae</taxon>
        <taxon>Proisotominae</taxon>
        <taxon>Folsomia</taxon>
    </lineage>
</organism>
<accession>A0A226DV35</accession>
<dbReference type="Proteomes" id="UP000198287">
    <property type="component" value="Unassembled WGS sequence"/>
</dbReference>
<proteinExistence type="predicted"/>
<evidence type="ECO:0000313" key="2">
    <source>
        <dbReference type="Proteomes" id="UP000198287"/>
    </source>
</evidence>
<dbReference type="PANTHER" id="PTHR11626">
    <property type="entry name" value="FARNESYL-DIPHOSPHATE FARNESYLTRANSFERASE"/>
    <property type="match status" value="1"/>
</dbReference>
<name>A0A226DV35_FOLCA</name>
<dbReference type="EMBL" id="LNIX01000011">
    <property type="protein sequence ID" value="OXA48930.1"/>
    <property type="molecule type" value="Genomic_DNA"/>
</dbReference>